<dbReference type="PANTHER" id="PTHR43685:SF2">
    <property type="entry name" value="GLYCOSYLTRANSFERASE 2-LIKE DOMAIN-CONTAINING PROTEIN"/>
    <property type="match status" value="1"/>
</dbReference>
<sequence length="308" mass="35393">MATNESTVELRESVCLDDRYATTRVVVPLTDEGTSGKTRGNAPLCGGLRARGYGKMSRLGKPLISVIMPVFNGAGTLEDSMLSVLSQRYDMVEYLVIDGGSTDGTLDLISKFDEYIDYWESGPDSGIYDAMNKGLELARGDWIIFLGCDDILLNCFHAVAPMLQDRATVYYGDVYMPASHKLYGGKFDPYKLMCRNIPHQAMFYPRLVVDKYRYDLTYRLLSDYHYNIRCFNDPELHFHYLPILVSVYNDFDGLTARSGDPSFEADKEDILRAFFPQREYLAYRLRTFLKRFEKRYVRGFAKALRRKK</sequence>
<dbReference type="GO" id="GO:0016740">
    <property type="term" value="F:transferase activity"/>
    <property type="evidence" value="ECO:0007669"/>
    <property type="project" value="UniProtKB-KW"/>
</dbReference>
<dbReference type="InterPro" id="IPR050834">
    <property type="entry name" value="Glycosyltransf_2"/>
</dbReference>
<evidence type="ECO:0000259" key="1">
    <source>
        <dbReference type="Pfam" id="PF00535"/>
    </source>
</evidence>
<dbReference type="Gene3D" id="3.90.550.10">
    <property type="entry name" value="Spore Coat Polysaccharide Biosynthesis Protein SpsA, Chain A"/>
    <property type="match status" value="1"/>
</dbReference>
<dbReference type="InterPro" id="IPR001173">
    <property type="entry name" value="Glyco_trans_2-like"/>
</dbReference>
<dbReference type="InterPro" id="IPR029044">
    <property type="entry name" value="Nucleotide-diphossugar_trans"/>
</dbReference>
<name>A0A831U0Q3_GEOME</name>
<dbReference type="Pfam" id="PF00535">
    <property type="entry name" value="Glycos_transf_2"/>
    <property type="match status" value="1"/>
</dbReference>
<dbReference type="EMBL" id="DSOV01000022">
    <property type="protein sequence ID" value="HEN41888.1"/>
    <property type="molecule type" value="Genomic_DNA"/>
</dbReference>
<feature type="domain" description="Glycosyltransferase 2-like" evidence="1">
    <location>
        <begin position="65"/>
        <end position="176"/>
    </location>
</feature>
<dbReference type="SUPFAM" id="SSF53448">
    <property type="entry name" value="Nucleotide-diphospho-sugar transferases"/>
    <property type="match status" value="1"/>
</dbReference>
<reference evidence="2" key="1">
    <citation type="journal article" date="2020" name="mSystems">
        <title>Genome- and Community-Level Interaction Insights into Carbon Utilization and Element Cycling Functions of Hydrothermarchaeota in Hydrothermal Sediment.</title>
        <authorList>
            <person name="Zhou Z."/>
            <person name="Liu Y."/>
            <person name="Xu W."/>
            <person name="Pan J."/>
            <person name="Luo Z.H."/>
            <person name="Li M."/>
        </authorList>
    </citation>
    <scope>NUCLEOTIDE SEQUENCE [LARGE SCALE GENOMIC DNA]</scope>
    <source>
        <strain evidence="2">SpSt-349</strain>
    </source>
</reference>
<keyword evidence="2" id="KW-0808">Transferase</keyword>
<dbReference type="CDD" id="cd06433">
    <property type="entry name" value="GT_2_WfgS_like"/>
    <property type="match status" value="1"/>
</dbReference>
<protein>
    <submittedName>
        <fullName evidence="2">Glycosyltransferase</fullName>
    </submittedName>
</protein>
<accession>A0A831U0Q3</accession>
<evidence type="ECO:0000313" key="2">
    <source>
        <dbReference type="EMBL" id="HEN41888.1"/>
    </source>
</evidence>
<comment type="caution">
    <text evidence="2">The sequence shown here is derived from an EMBL/GenBank/DDBJ whole genome shotgun (WGS) entry which is preliminary data.</text>
</comment>
<gene>
    <name evidence="2" type="ORF">ENQ87_05860</name>
</gene>
<proteinExistence type="predicted"/>
<organism evidence="2">
    <name type="scientific">Geobacter metallireducens</name>
    <dbReference type="NCBI Taxonomy" id="28232"/>
    <lineage>
        <taxon>Bacteria</taxon>
        <taxon>Pseudomonadati</taxon>
        <taxon>Thermodesulfobacteriota</taxon>
        <taxon>Desulfuromonadia</taxon>
        <taxon>Geobacterales</taxon>
        <taxon>Geobacteraceae</taxon>
        <taxon>Geobacter</taxon>
    </lineage>
</organism>
<dbReference type="PANTHER" id="PTHR43685">
    <property type="entry name" value="GLYCOSYLTRANSFERASE"/>
    <property type="match status" value="1"/>
</dbReference>
<dbReference type="AlphaFoldDB" id="A0A831U0Q3"/>